<evidence type="ECO:0000313" key="1">
    <source>
        <dbReference type="EMBL" id="RPB13396.1"/>
    </source>
</evidence>
<reference evidence="1 2" key="1">
    <citation type="journal article" date="2018" name="Nat. Ecol. Evol.">
        <title>Pezizomycetes genomes reveal the molecular basis of ectomycorrhizal truffle lifestyle.</title>
        <authorList>
            <person name="Murat C."/>
            <person name="Payen T."/>
            <person name="Noel B."/>
            <person name="Kuo A."/>
            <person name="Morin E."/>
            <person name="Chen J."/>
            <person name="Kohler A."/>
            <person name="Krizsan K."/>
            <person name="Balestrini R."/>
            <person name="Da Silva C."/>
            <person name="Montanini B."/>
            <person name="Hainaut M."/>
            <person name="Levati E."/>
            <person name="Barry K.W."/>
            <person name="Belfiori B."/>
            <person name="Cichocki N."/>
            <person name="Clum A."/>
            <person name="Dockter R.B."/>
            <person name="Fauchery L."/>
            <person name="Guy J."/>
            <person name="Iotti M."/>
            <person name="Le Tacon F."/>
            <person name="Lindquist E.A."/>
            <person name="Lipzen A."/>
            <person name="Malagnac F."/>
            <person name="Mello A."/>
            <person name="Molinier V."/>
            <person name="Miyauchi S."/>
            <person name="Poulain J."/>
            <person name="Riccioni C."/>
            <person name="Rubini A."/>
            <person name="Sitrit Y."/>
            <person name="Splivallo R."/>
            <person name="Traeger S."/>
            <person name="Wang M."/>
            <person name="Zifcakova L."/>
            <person name="Wipf D."/>
            <person name="Zambonelli A."/>
            <person name="Paolocci F."/>
            <person name="Nowrousian M."/>
            <person name="Ottonello S."/>
            <person name="Baldrian P."/>
            <person name="Spatafora J.W."/>
            <person name="Henrissat B."/>
            <person name="Nagy L.G."/>
            <person name="Aury J.M."/>
            <person name="Wincker P."/>
            <person name="Grigoriev I.V."/>
            <person name="Bonfante P."/>
            <person name="Martin F.M."/>
        </authorList>
    </citation>
    <scope>NUCLEOTIDE SEQUENCE [LARGE SCALE GENOMIC DNA]</scope>
    <source>
        <strain evidence="1 2">CCBAS932</strain>
    </source>
</reference>
<proteinExistence type="predicted"/>
<organism evidence="1 2">
    <name type="scientific">Morchella conica CCBAS932</name>
    <dbReference type="NCBI Taxonomy" id="1392247"/>
    <lineage>
        <taxon>Eukaryota</taxon>
        <taxon>Fungi</taxon>
        <taxon>Dikarya</taxon>
        <taxon>Ascomycota</taxon>
        <taxon>Pezizomycotina</taxon>
        <taxon>Pezizomycetes</taxon>
        <taxon>Pezizales</taxon>
        <taxon>Morchellaceae</taxon>
        <taxon>Morchella</taxon>
    </lineage>
</organism>
<name>A0A3N4KSB0_9PEZI</name>
<dbReference type="InParanoid" id="A0A3N4KSB0"/>
<accession>A0A3N4KSB0</accession>
<protein>
    <submittedName>
        <fullName evidence="1">Uncharacterized protein</fullName>
    </submittedName>
</protein>
<keyword evidence="2" id="KW-1185">Reference proteome</keyword>
<dbReference type="EMBL" id="ML119123">
    <property type="protein sequence ID" value="RPB13396.1"/>
    <property type="molecule type" value="Genomic_DNA"/>
</dbReference>
<dbReference type="Proteomes" id="UP000277580">
    <property type="component" value="Unassembled WGS sequence"/>
</dbReference>
<sequence>MYFKHPQLGSKRATMRLEHQPYPTFPSSGCELQRRVYLYQHAHHYHHRHHLHSDFLSNCIYLRSSLRSRFSINHPLILVPYLFNPASPQPTNGNCSRFLSKSAKTRSDVFNCDIKTDVTQLKEGVMLSWSHGGGISYNESISTYKDWHFRSFRSSITS</sequence>
<gene>
    <name evidence="1" type="ORF">P167DRAFT_112779</name>
</gene>
<evidence type="ECO:0000313" key="2">
    <source>
        <dbReference type="Proteomes" id="UP000277580"/>
    </source>
</evidence>
<dbReference type="AlphaFoldDB" id="A0A3N4KSB0"/>